<dbReference type="GO" id="GO:0042026">
    <property type="term" value="P:protein refolding"/>
    <property type="evidence" value="ECO:0007669"/>
    <property type="project" value="TreeGrafter"/>
</dbReference>
<protein>
    <recommendedName>
        <fullName evidence="2">J domain-containing protein</fullName>
    </recommendedName>
</protein>
<keyword evidence="1" id="KW-0812">Transmembrane</keyword>
<feature type="transmembrane region" description="Helical" evidence="1">
    <location>
        <begin position="104"/>
        <end position="125"/>
    </location>
</feature>
<dbReference type="InterPro" id="IPR001623">
    <property type="entry name" value="DnaJ_domain"/>
</dbReference>
<dbReference type="EMBL" id="JAQMWT010000570">
    <property type="protein sequence ID" value="KAJ8599365.1"/>
    <property type="molecule type" value="Genomic_DNA"/>
</dbReference>
<dbReference type="PANTHER" id="PTHR43096">
    <property type="entry name" value="DNAJ HOMOLOG 1, MITOCHONDRIAL-RELATED"/>
    <property type="match status" value="1"/>
</dbReference>
<dbReference type="PROSITE" id="PS50076">
    <property type="entry name" value="DNAJ_2"/>
    <property type="match status" value="1"/>
</dbReference>
<dbReference type="CDD" id="cd06257">
    <property type="entry name" value="DnaJ"/>
    <property type="match status" value="1"/>
</dbReference>
<dbReference type="Pfam" id="PF00226">
    <property type="entry name" value="DnaJ"/>
    <property type="match status" value="1"/>
</dbReference>
<evidence type="ECO:0000313" key="4">
    <source>
        <dbReference type="Proteomes" id="UP001230188"/>
    </source>
</evidence>
<dbReference type="Proteomes" id="UP001230188">
    <property type="component" value="Unassembled WGS sequence"/>
</dbReference>
<keyword evidence="1" id="KW-0472">Membrane</keyword>
<keyword evidence="1" id="KW-1133">Transmembrane helix</keyword>
<organism evidence="3 4">
    <name type="scientific">Chrysophaeum taylorii</name>
    <dbReference type="NCBI Taxonomy" id="2483200"/>
    <lineage>
        <taxon>Eukaryota</taxon>
        <taxon>Sar</taxon>
        <taxon>Stramenopiles</taxon>
        <taxon>Ochrophyta</taxon>
        <taxon>Pelagophyceae</taxon>
        <taxon>Pelagomonadales</taxon>
        <taxon>Pelagomonadaceae</taxon>
        <taxon>Chrysophaeum</taxon>
    </lineage>
</organism>
<gene>
    <name evidence="3" type="ORF">CTAYLR_007020</name>
</gene>
<dbReference type="SUPFAM" id="SSF46565">
    <property type="entry name" value="Chaperone J-domain"/>
    <property type="match status" value="1"/>
</dbReference>
<evidence type="ECO:0000256" key="1">
    <source>
        <dbReference type="SAM" id="Phobius"/>
    </source>
</evidence>
<feature type="domain" description="J" evidence="2">
    <location>
        <begin position="6"/>
        <end position="68"/>
    </location>
</feature>
<comment type="caution">
    <text evidence="3">The sequence shown here is derived from an EMBL/GenBank/DDBJ whole genome shotgun (WGS) entry which is preliminary data.</text>
</comment>
<dbReference type="Gene3D" id="1.10.287.110">
    <property type="entry name" value="DnaJ domain"/>
    <property type="match status" value="1"/>
</dbReference>
<evidence type="ECO:0000313" key="3">
    <source>
        <dbReference type="EMBL" id="KAJ8599365.1"/>
    </source>
</evidence>
<dbReference type="PRINTS" id="PR00625">
    <property type="entry name" value="JDOMAIN"/>
</dbReference>
<feature type="transmembrane region" description="Helical" evidence="1">
    <location>
        <begin position="77"/>
        <end position="98"/>
    </location>
</feature>
<keyword evidence="4" id="KW-1185">Reference proteome</keyword>
<dbReference type="GO" id="GO:0051082">
    <property type="term" value="F:unfolded protein binding"/>
    <property type="evidence" value="ECO:0007669"/>
    <property type="project" value="TreeGrafter"/>
</dbReference>
<dbReference type="GO" id="GO:0005737">
    <property type="term" value="C:cytoplasm"/>
    <property type="evidence" value="ECO:0007669"/>
    <property type="project" value="TreeGrafter"/>
</dbReference>
<proteinExistence type="predicted"/>
<dbReference type="InterPro" id="IPR036869">
    <property type="entry name" value="J_dom_sf"/>
</dbReference>
<dbReference type="PANTHER" id="PTHR43096:SF48">
    <property type="entry name" value="CHAPERONE PROTEIN DNAJ"/>
    <property type="match status" value="1"/>
</dbReference>
<feature type="transmembrane region" description="Helical" evidence="1">
    <location>
        <begin position="137"/>
        <end position="162"/>
    </location>
</feature>
<reference evidence="3" key="1">
    <citation type="submission" date="2023-01" db="EMBL/GenBank/DDBJ databases">
        <title>Metagenome sequencing of chrysophaentin producing Chrysophaeum taylorii.</title>
        <authorList>
            <person name="Davison J."/>
            <person name="Bewley C."/>
        </authorList>
    </citation>
    <scope>NUCLEOTIDE SEQUENCE</scope>
    <source>
        <strain evidence="3">NIES-1699</strain>
    </source>
</reference>
<dbReference type="SMART" id="SM00271">
    <property type="entry name" value="DnaJ"/>
    <property type="match status" value="1"/>
</dbReference>
<accession>A0AAD7U7Q5</accession>
<name>A0AAD7U7Q5_9STRA</name>
<sequence>MSSELSYYARLGVKSSASQSEIDGAYRRHALALHPDRPGGDAGAFQELNRIHKVLSDKERRAEYDRIGAEDMSTGDIFASTVALVPWVAGGAATGGLAAWSWRLASLAAAGFAVLVFHSADSLAATRRRDAARLENIAAAGGAGFVIGAVTARIVSSALALLF</sequence>
<dbReference type="AlphaFoldDB" id="A0AAD7U7Q5"/>
<evidence type="ECO:0000259" key="2">
    <source>
        <dbReference type="PROSITE" id="PS50076"/>
    </source>
</evidence>